<dbReference type="Proteomes" id="UP000733379">
    <property type="component" value="Unassembled WGS sequence"/>
</dbReference>
<reference evidence="5 6" key="1">
    <citation type="submission" date="2021-06" db="EMBL/GenBank/DDBJ databases">
        <title>Actinomycetes sequencing.</title>
        <authorList>
            <person name="Shan Q."/>
        </authorList>
    </citation>
    <scope>NUCLEOTIDE SEQUENCE [LARGE SCALE GENOMIC DNA]</scope>
    <source>
        <strain evidence="5 6">NEAU-G5</strain>
    </source>
</reference>
<feature type="domain" description="NADP-dependent oxidoreductase" evidence="4">
    <location>
        <begin position="28"/>
        <end position="256"/>
    </location>
</feature>
<dbReference type="Gene3D" id="3.20.20.100">
    <property type="entry name" value="NADP-dependent oxidoreductase domain"/>
    <property type="match status" value="1"/>
</dbReference>
<sequence>METPLSRTTLNNGRSMPMLGLGVSGMYGADAVRAITSALTIGYRLIDTAALYDNEAAVGQAVRESGIDRAEIFITTKVKNIHQGYDNTMRAFEESLNRLDCDYIDLYLLHWPSRSHRKETWRALETLYAQKRIRSIGVCNYPVPLIEELQDYAETVPAVNQVEFSPYLYSEDLLRCCQSHGIHLQASCPLAQGRRLDDPRLAAVAVKYGKTPAQIMLRWILQHGISAIPKSSKLHRMRENIDIFDFDLQPDDVARLGLLHEGLRIFDDPMDYV</sequence>
<dbReference type="InterPro" id="IPR023210">
    <property type="entry name" value="NADP_OxRdtase_dom"/>
</dbReference>
<dbReference type="SUPFAM" id="SSF51430">
    <property type="entry name" value="NAD(P)-linked oxidoreductase"/>
    <property type="match status" value="1"/>
</dbReference>
<accession>A0ABS6AT42</accession>
<comment type="similarity">
    <text evidence="1">Belongs to the aldo/keto reductase family.</text>
</comment>
<dbReference type="InterPro" id="IPR018170">
    <property type="entry name" value="Aldo/ket_reductase_CS"/>
</dbReference>
<dbReference type="PIRSF" id="PIRSF000097">
    <property type="entry name" value="AKR"/>
    <property type="match status" value="1"/>
</dbReference>
<dbReference type="CDD" id="cd19071">
    <property type="entry name" value="AKR_AKR1-5-like"/>
    <property type="match status" value="1"/>
</dbReference>
<dbReference type="PROSITE" id="PS00063">
    <property type="entry name" value="ALDOKETO_REDUCTASE_3"/>
    <property type="match status" value="1"/>
</dbReference>
<evidence type="ECO:0000313" key="6">
    <source>
        <dbReference type="Proteomes" id="UP000733379"/>
    </source>
</evidence>
<proteinExistence type="inferred from homology"/>
<evidence type="ECO:0000256" key="1">
    <source>
        <dbReference type="ARBA" id="ARBA00007905"/>
    </source>
</evidence>
<evidence type="ECO:0000256" key="3">
    <source>
        <dbReference type="ARBA" id="ARBA00023002"/>
    </source>
</evidence>
<keyword evidence="6" id="KW-1185">Reference proteome</keyword>
<dbReference type="InterPro" id="IPR036812">
    <property type="entry name" value="NAD(P)_OxRdtase_dom_sf"/>
</dbReference>
<gene>
    <name evidence="5" type="ORF">KO481_02620</name>
</gene>
<dbReference type="PANTHER" id="PTHR43827:SF3">
    <property type="entry name" value="NADP-DEPENDENT OXIDOREDUCTASE DOMAIN-CONTAINING PROTEIN"/>
    <property type="match status" value="1"/>
</dbReference>
<keyword evidence="3" id="KW-0560">Oxidoreductase</keyword>
<evidence type="ECO:0000259" key="4">
    <source>
        <dbReference type="Pfam" id="PF00248"/>
    </source>
</evidence>
<protein>
    <submittedName>
        <fullName evidence="5">Aldo/keto reductase</fullName>
    </submittedName>
</protein>
<name>A0ABS6AT42_9NOCA</name>
<evidence type="ECO:0000313" key="5">
    <source>
        <dbReference type="EMBL" id="MBU3060416.1"/>
    </source>
</evidence>
<dbReference type="InterPro" id="IPR020471">
    <property type="entry name" value="AKR"/>
</dbReference>
<keyword evidence="2" id="KW-0521">NADP</keyword>
<comment type="caution">
    <text evidence="5">The sequence shown here is derived from an EMBL/GenBank/DDBJ whole genome shotgun (WGS) entry which is preliminary data.</text>
</comment>
<dbReference type="EMBL" id="JAHKNI010000001">
    <property type="protein sequence ID" value="MBU3060416.1"/>
    <property type="molecule type" value="Genomic_DNA"/>
</dbReference>
<dbReference type="Pfam" id="PF00248">
    <property type="entry name" value="Aldo_ket_red"/>
    <property type="match status" value="1"/>
</dbReference>
<dbReference type="PROSITE" id="PS00062">
    <property type="entry name" value="ALDOKETO_REDUCTASE_2"/>
    <property type="match status" value="1"/>
</dbReference>
<dbReference type="PRINTS" id="PR00069">
    <property type="entry name" value="ALDKETRDTASE"/>
</dbReference>
<organism evidence="5 6">
    <name type="scientific">Nocardia albiluteola</name>
    <dbReference type="NCBI Taxonomy" id="2842303"/>
    <lineage>
        <taxon>Bacteria</taxon>
        <taxon>Bacillati</taxon>
        <taxon>Actinomycetota</taxon>
        <taxon>Actinomycetes</taxon>
        <taxon>Mycobacteriales</taxon>
        <taxon>Nocardiaceae</taxon>
        <taxon>Nocardia</taxon>
    </lineage>
</organism>
<dbReference type="PANTHER" id="PTHR43827">
    <property type="entry name" value="2,5-DIKETO-D-GLUCONIC ACID REDUCTASE"/>
    <property type="match status" value="1"/>
</dbReference>
<evidence type="ECO:0000256" key="2">
    <source>
        <dbReference type="ARBA" id="ARBA00022857"/>
    </source>
</evidence>
<dbReference type="PROSITE" id="PS00798">
    <property type="entry name" value="ALDOKETO_REDUCTASE_1"/>
    <property type="match status" value="1"/>
</dbReference>